<organism evidence="9 10">
    <name type="scientific">Paenibacillus glucanolyticus</name>
    <dbReference type="NCBI Taxonomy" id="59843"/>
    <lineage>
        <taxon>Bacteria</taxon>
        <taxon>Bacillati</taxon>
        <taxon>Bacillota</taxon>
        <taxon>Bacilli</taxon>
        <taxon>Bacillales</taxon>
        <taxon>Paenibacillaceae</taxon>
        <taxon>Paenibacillus</taxon>
    </lineage>
</organism>
<gene>
    <name evidence="9" type="ORF">AWU65_17580</name>
</gene>
<comment type="similarity">
    <text evidence="1">Belongs to the four-carbon acid sugar kinase family.</text>
</comment>
<proteinExistence type="inferred from homology"/>
<reference evidence="9" key="1">
    <citation type="journal article" date="2016" name="Genome Announc.">
        <title>Draft genomes of two strains of Paenibacillus glucanolyticus with capability to degrade lignocellulose.</title>
        <authorList>
            <person name="Mathews S.L."/>
            <person name="Pawlak J."/>
            <person name="Grunden A.M."/>
        </authorList>
    </citation>
    <scope>NUCLEOTIDE SEQUENCE [LARGE SCALE GENOMIC DNA]</scope>
    <source>
        <strain evidence="9">SLM1</strain>
    </source>
</reference>
<dbReference type="GeneID" id="97556955"/>
<keyword evidence="6" id="KW-0119">Carbohydrate metabolism</keyword>
<dbReference type="SUPFAM" id="SSF142764">
    <property type="entry name" value="YgbK-like"/>
    <property type="match status" value="1"/>
</dbReference>
<evidence type="ECO:0000313" key="9">
    <source>
        <dbReference type="EMBL" id="KZS47600.1"/>
    </source>
</evidence>
<dbReference type="GO" id="GO:0016301">
    <property type="term" value="F:kinase activity"/>
    <property type="evidence" value="ECO:0007669"/>
    <property type="project" value="UniProtKB-KW"/>
</dbReference>
<dbReference type="InterPro" id="IPR042213">
    <property type="entry name" value="NBD_C_sf"/>
</dbReference>
<feature type="domain" description="Four-carbon acid sugar kinase nucleotide binding" evidence="8">
    <location>
        <begin position="304"/>
        <end position="468"/>
    </location>
</feature>
<dbReference type="Proteomes" id="UP000076796">
    <property type="component" value="Unassembled WGS sequence"/>
</dbReference>
<keyword evidence="2" id="KW-0808">Transferase</keyword>
<sequence>MNTKKRMAADVLDHLPRIDETWVRAKLADELDGFDRKIIVLDDDPTGVQTVHGISVYTDWTVNTMIKGFEEEQSMFFILTNSRGLVASDTKAVHRDIALHAEEASQATNKPYVIISRGDSTLRGHYPLETETLKDTVEAQSGISFDGEVIIPFFKAGGRFTVDNVHYVLYGEELIPAGETEFARDRTFGYTKSDLGEWVEEKTNGVYTAANTTYISLQSLRALEIETIVDQLMAVEHFNKVVVNAADDVDVEVFTIALIQAIKKGKHFMFRSAASFTKVIGGVSDKPLLTKEELIQESSTSGGLILVGSHVQKTTEQLEQLKTVDSITFIEFDVHLVTDAAAFQSETDRVIALAESAIASGKTVTIYTRRERLDLGEGKQEEELKQSIKISDAVTSIVERLQARPRYIIAKGGITSSDIGTKGLRVKRATVAGQIKPGVPVWITGDESLFPGMPYIIFPGNVGTRDTLKETVELLER</sequence>
<evidence type="ECO:0000256" key="6">
    <source>
        <dbReference type="ARBA" id="ARBA00023277"/>
    </source>
</evidence>
<evidence type="ECO:0000259" key="8">
    <source>
        <dbReference type="Pfam" id="PF17042"/>
    </source>
</evidence>
<dbReference type="AlphaFoldDB" id="A0A163KWU0"/>
<dbReference type="InterPro" id="IPR010737">
    <property type="entry name" value="4-carb_acid_sugar_kinase_N"/>
</dbReference>
<dbReference type="InterPro" id="IPR031475">
    <property type="entry name" value="NBD_C"/>
</dbReference>
<comment type="caution">
    <text evidence="9">The sequence shown here is derived from an EMBL/GenBank/DDBJ whole genome shotgun (WGS) entry which is preliminary data.</text>
</comment>
<dbReference type="Pfam" id="PF07005">
    <property type="entry name" value="SBD_N"/>
    <property type="match status" value="1"/>
</dbReference>
<dbReference type="Pfam" id="PF17042">
    <property type="entry name" value="NBD_C"/>
    <property type="match status" value="1"/>
</dbReference>
<keyword evidence="5" id="KW-0067">ATP-binding</keyword>
<dbReference type="STRING" id="59843.A3958_16990"/>
<evidence type="ECO:0000256" key="1">
    <source>
        <dbReference type="ARBA" id="ARBA00005715"/>
    </source>
</evidence>
<feature type="domain" description="Four-carbon acid sugar kinase N-terminal" evidence="7">
    <location>
        <begin position="38"/>
        <end position="278"/>
    </location>
</feature>
<keyword evidence="10" id="KW-1185">Reference proteome</keyword>
<dbReference type="RefSeq" id="WP_063478914.1">
    <property type="nucleotide sequence ID" value="NZ_CP147845.1"/>
</dbReference>
<evidence type="ECO:0000256" key="4">
    <source>
        <dbReference type="ARBA" id="ARBA00022777"/>
    </source>
</evidence>
<evidence type="ECO:0000256" key="3">
    <source>
        <dbReference type="ARBA" id="ARBA00022741"/>
    </source>
</evidence>
<protein>
    <submittedName>
        <fullName evidence="9">Hydroxyacid dehydrogenase</fullName>
    </submittedName>
</protein>
<dbReference type="GO" id="GO:0005524">
    <property type="term" value="F:ATP binding"/>
    <property type="evidence" value="ECO:0007669"/>
    <property type="project" value="UniProtKB-KW"/>
</dbReference>
<dbReference type="OrthoDB" id="153193at2"/>
<keyword evidence="3" id="KW-0547">Nucleotide-binding</keyword>
<evidence type="ECO:0000313" key="10">
    <source>
        <dbReference type="Proteomes" id="UP000076796"/>
    </source>
</evidence>
<evidence type="ECO:0000256" key="2">
    <source>
        <dbReference type="ARBA" id="ARBA00022679"/>
    </source>
</evidence>
<evidence type="ECO:0000256" key="5">
    <source>
        <dbReference type="ARBA" id="ARBA00022840"/>
    </source>
</evidence>
<dbReference type="InterPro" id="IPR037051">
    <property type="entry name" value="4-carb_acid_sugar_kinase_N_sf"/>
</dbReference>
<keyword evidence="4" id="KW-0418">Kinase</keyword>
<dbReference type="Gene3D" id="3.40.980.20">
    <property type="entry name" value="Four-carbon acid sugar kinase, nucleotide binding domain"/>
    <property type="match status" value="1"/>
</dbReference>
<name>A0A163KWU0_9BACL</name>
<dbReference type="Gene3D" id="3.40.50.10840">
    <property type="entry name" value="Putative sugar-binding, N-terminal domain"/>
    <property type="match status" value="1"/>
</dbReference>
<dbReference type="EMBL" id="LWMH01000001">
    <property type="protein sequence ID" value="KZS47600.1"/>
    <property type="molecule type" value="Genomic_DNA"/>
</dbReference>
<evidence type="ECO:0000259" key="7">
    <source>
        <dbReference type="Pfam" id="PF07005"/>
    </source>
</evidence>
<accession>A0A163KWU0</accession>